<evidence type="ECO:0000259" key="11">
    <source>
        <dbReference type="PROSITE" id="PS50011"/>
    </source>
</evidence>
<evidence type="ECO:0000256" key="6">
    <source>
        <dbReference type="ARBA" id="ARBA00022777"/>
    </source>
</evidence>
<dbReference type="PANTHER" id="PTHR45637">
    <property type="entry name" value="FLIPPASE KINASE 1-RELATED"/>
    <property type="match status" value="1"/>
</dbReference>
<dbReference type="EC" id="2.7.11.1" evidence="2"/>
<dbReference type="FunFam" id="1.10.510.10:FF:000294">
    <property type="entry name" value="Serine/threonine-protein kinase OXI1"/>
    <property type="match status" value="1"/>
</dbReference>
<keyword evidence="6" id="KW-0418">Kinase</keyword>
<proteinExistence type="inferred from homology"/>
<dbReference type="SMART" id="SM00220">
    <property type="entry name" value="S_TKc"/>
    <property type="match status" value="1"/>
</dbReference>
<comment type="similarity">
    <text evidence="1">Belongs to the protein kinase superfamily. AGC Ser/Thr protein kinase family.</text>
</comment>
<dbReference type="Proteomes" id="UP001327560">
    <property type="component" value="Chromosome 6"/>
</dbReference>
<evidence type="ECO:0000256" key="3">
    <source>
        <dbReference type="ARBA" id="ARBA00022527"/>
    </source>
</evidence>
<evidence type="ECO:0000256" key="2">
    <source>
        <dbReference type="ARBA" id="ARBA00012513"/>
    </source>
</evidence>
<evidence type="ECO:0000313" key="13">
    <source>
        <dbReference type="Proteomes" id="UP001327560"/>
    </source>
</evidence>
<keyword evidence="7" id="KW-0067">ATP-binding</keyword>
<dbReference type="GO" id="GO:0005524">
    <property type="term" value="F:ATP binding"/>
    <property type="evidence" value="ECO:0007669"/>
    <property type="project" value="UniProtKB-KW"/>
</dbReference>
<accession>A0AAQ3KS37</accession>
<dbReference type="SUPFAM" id="SSF56112">
    <property type="entry name" value="Protein kinase-like (PK-like)"/>
    <property type="match status" value="1"/>
</dbReference>
<organism evidence="12 13">
    <name type="scientific">Canna indica</name>
    <name type="common">Indian-shot</name>
    <dbReference type="NCBI Taxonomy" id="4628"/>
    <lineage>
        <taxon>Eukaryota</taxon>
        <taxon>Viridiplantae</taxon>
        <taxon>Streptophyta</taxon>
        <taxon>Embryophyta</taxon>
        <taxon>Tracheophyta</taxon>
        <taxon>Spermatophyta</taxon>
        <taxon>Magnoliopsida</taxon>
        <taxon>Liliopsida</taxon>
        <taxon>Zingiberales</taxon>
        <taxon>Cannaceae</taxon>
        <taxon>Canna</taxon>
    </lineage>
</organism>
<evidence type="ECO:0000256" key="5">
    <source>
        <dbReference type="ARBA" id="ARBA00022741"/>
    </source>
</evidence>
<keyword evidence="5" id="KW-0547">Nucleotide-binding</keyword>
<evidence type="ECO:0000256" key="10">
    <source>
        <dbReference type="SAM" id="MobiDB-lite"/>
    </source>
</evidence>
<dbReference type="InterPro" id="IPR008271">
    <property type="entry name" value="Ser/Thr_kinase_AS"/>
</dbReference>
<keyword evidence="3" id="KW-0723">Serine/threonine-protein kinase</keyword>
<dbReference type="PROSITE" id="PS50011">
    <property type="entry name" value="PROTEIN_KINASE_DOM"/>
    <property type="match status" value="1"/>
</dbReference>
<keyword evidence="4" id="KW-0808">Transferase</keyword>
<evidence type="ECO:0000256" key="8">
    <source>
        <dbReference type="ARBA" id="ARBA00047899"/>
    </source>
</evidence>
<feature type="region of interest" description="Disordered" evidence="10">
    <location>
        <begin position="26"/>
        <end position="51"/>
    </location>
</feature>
<gene>
    <name evidence="12" type="ORF">Cni_G19827</name>
</gene>
<dbReference type="InterPro" id="IPR011009">
    <property type="entry name" value="Kinase-like_dom_sf"/>
</dbReference>
<dbReference type="PROSITE" id="PS00108">
    <property type="entry name" value="PROTEIN_KINASE_ST"/>
    <property type="match status" value="1"/>
</dbReference>
<dbReference type="GO" id="GO:0004674">
    <property type="term" value="F:protein serine/threonine kinase activity"/>
    <property type="evidence" value="ECO:0007669"/>
    <property type="project" value="UniProtKB-KW"/>
</dbReference>
<dbReference type="EMBL" id="CP136895">
    <property type="protein sequence ID" value="WOL11066.1"/>
    <property type="molecule type" value="Genomic_DNA"/>
</dbReference>
<comment type="catalytic activity">
    <reaction evidence="9">
        <text>L-seryl-[protein] + ATP = O-phospho-L-seryl-[protein] + ADP + H(+)</text>
        <dbReference type="Rhea" id="RHEA:17989"/>
        <dbReference type="Rhea" id="RHEA-COMP:9863"/>
        <dbReference type="Rhea" id="RHEA-COMP:11604"/>
        <dbReference type="ChEBI" id="CHEBI:15378"/>
        <dbReference type="ChEBI" id="CHEBI:29999"/>
        <dbReference type="ChEBI" id="CHEBI:30616"/>
        <dbReference type="ChEBI" id="CHEBI:83421"/>
        <dbReference type="ChEBI" id="CHEBI:456216"/>
        <dbReference type="EC" id="2.7.11.1"/>
    </reaction>
</comment>
<name>A0AAQ3KS37_9LILI</name>
<evidence type="ECO:0000313" key="12">
    <source>
        <dbReference type="EMBL" id="WOL11066.1"/>
    </source>
</evidence>
<evidence type="ECO:0000256" key="7">
    <source>
        <dbReference type="ARBA" id="ARBA00022840"/>
    </source>
</evidence>
<protein>
    <recommendedName>
        <fullName evidence="2">non-specific serine/threonine protein kinase</fullName>
        <ecNumber evidence="2">2.7.11.1</ecNumber>
    </recommendedName>
</protein>
<sequence>MTYGQSRQFTPANSLVQKILRISEATSTSSSTMTKPSHMRSREPKFNGSNTCNNQGRCSSTVVYCFDSYSTTSIRRHKGDDFRWKAIPLVNSKGLPISLSHFKFVRRIGYGDIGYVYLAELKETNTIFAITIMDKASLVSRNKLFQAQIEREILSLLDHPFLLSLVMEYCNGGNLHSLRQKQPNKHFIEKNARFYASEVLLAIEYLHMLGIVYRDLKPENVLVRDDDHIMLSDFDLSL</sequence>
<dbReference type="Gene3D" id="3.30.200.20">
    <property type="entry name" value="Phosphorylase Kinase, domain 1"/>
    <property type="match status" value="1"/>
</dbReference>
<evidence type="ECO:0000256" key="9">
    <source>
        <dbReference type="ARBA" id="ARBA00048679"/>
    </source>
</evidence>
<dbReference type="Pfam" id="PF00069">
    <property type="entry name" value="Pkinase"/>
    <property type="match status" value="1"/>
</dbReference>
<dbReference type="Gene3D" id="1.10.510.10">
    <property type="entry name" value="Transferase(Phosphotransferase) domain 1"/>
    <property type="match status" value="1"/>
</dbReference>
<evidence type="ECO:0000256" key="4">
    <source>
        <dbReference type="ARBA" id="ARBA00022679"/>
    </source>
</evidence>
<dbReference type="InterPro" id="IPR000719">
    <property type="entry name" value="Prot_kinase_dom"/>
</dbReference>
<feature type="domain" description="Protein kinase" evidence="11">
    <location>
        <begin position="102"/>
        <end position="238"/>
    </location>
</feature>
<keyword evidence="13" id="KW-1185">Reference proteome</keyword>
<reference evidence="12 13" key="1">
    <citation type="submission" date="2023-10" db="EMBL/GenBank/DDBJ databases">
        <title>Chromosome-scale genome assembly provides insights into flower coloration mechanisms of Canna indica.</title>
        <authorList>
            <person name="Li C."/>
        </authorList>
    </citation>
    <scope>NUCLEOTIDE SEQUENCE [LARGE SCALE GENOMIC DNA]</scope>
    <source>
        <tissue evidence="12">Flower</tissue>
    </source>
</reference>
<evidence type="ECO:0000256" key="1">
    <source>
        <dbReference type="ARBA" id="ARBA00009903"/>
    </source>
</evidence>
<comment type="catalytic activity">
    <reaction evidence="8">
        <text>L-threonyl-[protein] + ATP = O-phospho-L-threonyl-[protein] + ADP + H(+)</text>
        <dbReference type="Rhea" id="RHEA:46608"/>
        <dbReference type="Rhea" id="RHEA-COMP:11060"/>
        <dbReference type="Rhea" id="RHEA-COMP:11605"/>
        <dbReference type="ChEBI" id="CHEBI:15378"/>
        <dbReference type="ChEBI" id="CHEBI:30013"/>
        <dbReference type="ChEBI" id="CHEBI:30616"/>
        <dbReference type="ChEBI" id="CHEBI:61977"/>
        <dbReference type="ChEBI" id="CHEBI:456216"/>
        <dbReference type="EC" id="2.7.11.1"/>
    </reaction>
</comment>
<dbReference type="AlphaFoldDB" id="A0AAQ3KS37"/>